<reference evidence="1" key="2">
    <citation type="submission" date="2023-06" db="EMBL/GenBank/DDBJ databases">
        <authorList>
            <consortium name="Lawrence Berkeley National Laboratory"/>
            <person name="Mondo S.J."/>
            <person name="Hensen N."/>
            <person name="Bonometti L."/>
            <person name="Westerberg I."/>
            <person name="Brannstrom I.O."/>
            <person name="Guillou S."/>
            <person name="Cros-Aarteil S."/>
            <person name="Calhoun S."/>
            <person name="Haridas S."/>
            <person name="Kuo A."/>
            <person name="Pangilinan J."/>
            <person name="Riley R."/>
            <person name="Labutti K."/>
            <person name="Andreopoulos B."/>
            <person name="Lipzen A."/>
            <person name="Chen C."/>
            <person name="Yanf M."/>
            <person name="Daum C."/>
            <person name="Ng V."/>
            <person name="Clum A."/>
            <person name="Steindorff A."/>
            <person name="Ohm R."/>
            <person name="Martin F."/>
            <person name="Silar P."/>
            <person name="Natvig D."/>
            <person name="Lalanne C."/>
            <person name="Gautier V."/>
            <person name="Ament-Velasquez S.L."/>
            <person name="Kruys A."/>
            <person name="Hutchinson M.I."/>
            <person name="Powell A.J."/>
            <person name="Barry K."/>
            <person name="Miller A.N."/>
            <person name="Grigoriev I.V."/>
            <person name="Debuchy R."/>
            <person name="Gladieux P."/>
            <person name="Thoren M.H."/>
            <person name="Johannesson H."/>
        </authorList>
    </citation>
    <scope>NUCLEOTIDE SEQUENCE</scope>
    <source>
        <strain evidence="1">CBS 626.80</strain>
    </source>
</reference>
<accession>A0AAN6SEJ9</accession>
<name>A0AAN6SEJ9_9PEZI</name>
<protein>
    <submittedName>
        <fullName evidence="1">Uncharacterized protein</fullName>
    </submittedName>
</protein>
<feature type="non-terminal residue" evidence="1">
    <location>
        <position position="1"/>
    </location>
</feature>
<comment type="caution">
    <text evidence="1">The sequence shown here is derived from an EMBL/GenBank/DDBJ whole genome shotgun (WGS) entry which is preliminary data.</text>
</comment>
<sequence length="169" mass="19679">SATSTSTTQRTTPSSKRQKMFTPTTIYVQLTERDRLLSPQQVEMWRFFWDSFLPPFNGYTTYRLIIPPNPELWGPWSSSDPFLELGPSLMGPFAFEWEAQLKTLAAVRILKSLGFVDVTRPGMSYILMKWGYPDREVLRRTIPGLVEGLGIICDNCIPDHRWLRYIQWQ</sequence>
<reference evidence="1" key="1">
    <citation type="journal article" date="2023" name="Mol. Phylogenet. Evol.">
        <title>Genome-scale phylogeny and comparative genomics of the fungal order Sordariales.</title>
        <authorList>
            <person name="Hensen N."/>
            <person name="Bonometti L."/>
            <person name="Westerberg I."/>
            <person name="Brannstrom I.O."/>
            <person name="Guillou S."/>
            <person name="Cros-Aarteil S."/>
            <person name="Calhoun S."/>
            <person name="Haridas S."/>
            <person name="Kuo A."/>
            <person name="Mondo S."/>
            <person name="Pangilinan J."/>
            <person name="Riley R."/>
            <person name="LaButti K."/>
            <person name="Andreopoulos B."/>
            <person name="Lipzen A."/>
            <person name="Chen C."/>
            <person name="Yan M."/>
            <person name="Daum C."/>
            <person name="Ng V."/>
            <person name="Clum A."/>
            <person name="Steindorff A."/>
            <person name="Ohm R.A."/>
            <person name="Martin F."/>
            <person name="Silar P."/>
            <person name="Natvig D.O."/>
            <person name="Lalanne C."/>
            <person name="Gautier V."/>
            <person name="Ament-Velasquez S.L."/>
            <person name="Kruys A."/>
            <person name="Hutchinson M.I."/>
            <person name="Powell A.J."/>
            <person name="Barry K."/>
            <person name="Miller A.N."/>
            <person name="Grigoriev I.V."/>
            <person name="Debuchy R."/>
            <person name="Gladieux P."/>
            <person name="Hiltunen Thoren M."/>
            <person name="Johannesson H."/>
        </authorList>
    </citation>
    <scope>NUCLEOTIDE SEQUENCE</scope>
    <source>
        <strain evidence="1">CBS 626.80</strain>
    </source>
</reference>
<evidence type="ECO:0000313" key="1">
    <source>
        <dbReference type="EMBL" id="KAK3950765.1"/>
    </source>
</evidence>
<proteinExistence type="predicted"/>
<organism evidence="1 2">
    <name type="scientific">Pseudoneurospora amorphoporcata</name>
    <dbReference type="NCBI Taxonomy" id="241081"/>
    <lineage>
        <taxon>Eukaryota</taxon>
        <taxon>Fungi</taxon>
        <taxon>Dikarya</taxon>
        <taxon>Ascomycota</taxon>
        <taxon>Pezizomycotina</taxon>
        <taxon>Sordariomycetes</taxon>
        <taxon>Sordariomycetidae</taxon>
        <taxon>Sordariales</taxon>
        <taxon>Sordariaceae</taxon>
        <taxon>Pseudoneurospora</taxon>
    </lineage>
</organism>
<evidence type="ECO:0000313" key="2">
    <source>
        <dbReference type="Proteomes" id="UP001303222"/>
    </source>
</evidence>
<keyword evidence="2" id="KW-1185">Reference proteome</keyword>
<dbReference type="Proteomes" id="UP001303222">
    <property type="component" value="Unassembled WGS sequence"/>
</dbReference>
<dbReference type="AlphaFoldDB" id="A0AAN6SEJ9"/>
<dbReference type="EMBL" id="MU859167">
    <property type="protein sequence ID" value="KAK3950765.1"/>
    <property type="molecule type" value="Genomic_DNA"/>
</dbReference>
<gene>
    <name evidence="1" type="ORF">QBC32DRAFT_216603</name>
</gene>